<gene>
    <name evidence="7" type="primary">atpH</name>
    <name evidence="8" type="ORF">UW63_C0039G0005</name>
</gene>
<comment type="function">
    <text evidence="7">This protein is part of the stalk that links CF(0) to CF(1). It either transmits conformational changes from CF(0) to CF(1) or is implicated in proton conduction.</text>
</comment>
<keyword evidence="5 7" id="KW-0472">Membrane</keyword>
<keyword evidence="7" id="KW-0139">CF(1)</keyword>
<keyword evidence="4 7" id="KW-0406">Ion transport</keyword>
<sequence length="128" mass="14198">MSKIDTKKFARAFVEVMEGKTAKEMEKTASDFVSYLAEQGLMSHWRNIVRSIDNVWREKYGISSVTITSAHPLSENARKNLENLTNGAEIIEKVDSELIGGAVVRIDDRIVDGSISGALKSLKISLLK</sequence>
<dbReference type="InterPro" id="IPR000711">
    <property type="entry name" value="ATPase_OSCP/dsu"/>
</dbReference>
<evidence type="ECO:0000256" key="4">
    <source>
        <dbReference type="ARBA" id="ARBA00023065"/>
    </source>
</evidence>
<accession>A0A0G1JF73</accession>
<evidence type="ECO:0000313" key="9">
    <source>
        <dbReference type="Proteomes" id="UP000034154"/>
    </source>
</evidence>
<evidence type="ECO:0000256" key="6">
    <source>
        <dbReference type="ARBA" id="ARBA00023310"/>
    </source>
</evidence>
<reference evidence="8 9" key="1">
    <citation type="journal article" date="2015" name="Nature">
        <title>rRNA introns, odd ribosomes, and small enigmatic genomes across a large radiation of phyla.</title>
        <authorList>
            <person name="Brown C.T."/>
            <person name="Hug L.A."/>
            <person name="Thomas B.C."/>
            <person name="Sharon I."/>
            <person name="Castelle C.J."/>
            <person name="Singh A."/>
            <person name="Wilkins M.J."/>
            <person name="Williams K.H."/>
            <person name="Banfield J.F."/>
        </authorList>
    </citation>
    <scope>NUCLEOTIDE SEQUENCE [LARGE SCALE GENOMIC DNA]</scope>
</reference>
<comment type="subcellular location">
    <subcellularLocation>
        <location evidence="7">Cell membrane</location>
        <topology evidence="7">Peripheral membrane protein</topology>
    </subcellularLocation>
    <subcellularLocation>
        <location evidence="1">Membrane</location>
    </subcellularLocation>
</comment>
<dbReference type="PANTHER" id="PTHR11910">
    <property type="entry name" value="ATP SYNTHASE DELTA CHAIN"/>
    <property type="match status" value="1"/>
</dbReference>
<dbReference type="AlphaFoldDB" id="A0A0G1JF73"/>
<protein>
    <recommendedName>
        <fullName evidence="7">ATP synthase subunit delta</fullName>
    </recommendedName>
    <alternativeName>
        <fullName evidence="7">ATP synthase F(1) sector subunit delta</fullName>
    </alternativeName>
    <alternativeName>
        <fullName evidence="7">F-type ATPase subunit delta</fullName>
        <shortName evidence="7">F-ATPase subunit delta</shortName>
    </alternativeName>
</protein>
<dbReference type="EMBL" id="LCJB01000039">
    <property type="protein sequence ID" value="KKT69998.1"/>
    <property type="molecule type" value="Genomic_DNA"/>
</dbReference>
<keyword evidence="7" id="KW-1003">Cell membrane</keyword>
<proteinExistence type="inferred from homology"/>
<dbReference type="GO" id="GO:0005886">
    <property type="term" value="C:plasma membrane"/>
    <property type="evidence" value="ECO:0007669"/>
    <property type="project" value="UniProtKB-SubCell"/>
</dbReference>
<organism evidence="8 9">
    <name type="scientific">Candidatus Uhrbacteria bacterium GW2011_GWF2_44_350</name>
    <dbReference type="NCBI Taxonomy" id="1619000"/>
    <lineage>
        <taxon>Bacteria</taxon>
        <taxon>Candidatus Uhriibacteriota</taxon>
    </lineage>
</organism>
<keyword evidence="2 7" id="KW-0813">Transport</keyword>
<keyword evidence="6 7" id="KW-0066">ATP synthesis</keyword>
<evidence type="ECO:0000313" key="8">
    <source>
        <dbReference type="EMBL" id="KKT69998.1"/>
    </source>
</evidence>
<dbReference type="HAMAP" id="MF_01416">
    <property type="entry name" value="ATP_synth_delta_bact"/>
    <property type="match status" value="1"/>
</dbReference>
<evidence type="ECO:0000256" key="3">
    <source>
        <dbReference type="ARBA" id="ARBA00022781"/>
    </source>
</evidence>
<keyword evidence="3 7" id="KW-0375">Hydrogen ion transport</keyword>
<dbReference type="GO" id="GO:0045259">
    <property type="term" value="C:proton-transporting ATP synthase complex"/>
    <property type="evidence" value="ECO:0007669"/>
    <property type="project" value="UniProtKB-KW"/>
</dbReference>
<evidence type="ECO:0000256" key="5">
    <source>
        <dbReference type="ARBA" id="ARBA00023136"/>
    </source>
</evidence>
<comment type="caution">
    <text evidence="8">The sequence shown here is derived from an EMBL/GenBank/DDBJ whole genome shotgun (WGS) entry which is preliminary data.</text>
</comment>
<dbReference type="GO" id="GO:0046933">
    <property type="term" value="F:proton-transporting ATP synthase activity, rotational mechanism"/>
    <property type="evidence" value="ECO:0007669"/>
    <property type="project" value="UniProtKB-UniRule"/>
</dbReference>
<dbReference type="Pfam" id="PF00213">
    <property type="entry name" value="OSCP"/>
    <property type="match status" value="1"/>
</dbReference>
<comment type="function">
    <text evidence="7">F(1)F(0) ATP synthase produces ATP from ADP in the presence of a proton or sodium gradient. F-type ATPases consist of two structural domains, F(1) containing the extramembraneous catalytic core and F(0) containing the membrane proton channel, linked together by a central stalk and a peripheral stalk. During catalysis, ATP synthesis in the catalytic domain of F(1) is coupled via a rotary mechanism of the central stalk subunits to proton translocation.</text>
</comment>
<evidence type="ECO:0000256" key="7">
    <source>
        <dbReference type="HAMAP-Rule" id="MF_01416"/>
    </source>
</evidence>
<evidence type="ECO:0000256" key="1">
    <source>
        <dbReference type="ARBA" id="ARBA00004370"/>
    </source>
</evidence>
<evidence type="ECO:0000256" key="2">
    <source>
        <dbReference type="ARBA" id="ARBA00022448"/>
    </source>
</evidence>
<name>A0A0G1JF73_9BACT</name>
<comment type="similarity">
    <text evidence="7">Belongs to the ATPase delta chain family.</text>
</comment>
<dbReference type="Proteomes" id="UP000034154">
    <property type="component" value="Unassembled WGS sequence"/>
</dbReference>